<evidence type="ECO:0000313" key="7">
    <source>
        <dbReference type="Proteomes" id="UP000077266"/>
    </source>
</evidence>
<dbReference type="AlphaFoldDB" id="A0A165LTX0"/>
<accession>A0A165LTX0</accession>
<dbReference type="OrthoDB" id="1917726at2759"/>
<keyword evidence="3" id="KW-0862">Zinc</keyword>
<protein>
    <recommendedName>
        <fullName evidence="5">MYND-type domain-containing protein</fullName>
    </recommendedName>
</protein>
<dbReference type="GO" id="GO:0008270">
    <property type="term" value="F:zinc ion binding"/>
    <property type="evidence" value="ECO:0007669"/>
    <property type="project" value="UniProtKB-KW"/>
</dbReference>
<evidence type="ECO:0000256" key="1">
    <source>
        <dbReference type="ARBA" id="ARBA00022723"/>
    </source>
</evidence>
<evidence type="ECO:0000259" key="5">
    <source>
        <dbReference type="PROSITE" id="PS50865"/>
    </source>
</evidence>
<sequence>MPSYTPLEHQARAFAAQIRPLVDDDHAFCPTCFMAFAEQLDFAAREHLGMKCPEFYDTLMAFVTTEHILDMDLRIAQSTYLLSHQIMKCVKCSAQPTSNDEINYFIPVDDMPFDKIYNTCCYILASCLAPPDPSTGQLPKRIQKWPFKAGHWPSTPDQLFPLGPERTIDHLVHSAYHRGAVNLLSAMLQRHRPRVFEEITKVENNDFLLRATIRGFEAAARLAAATLSTHNESIGRPSAAPTPASDEAVVEALEIYDPFTTLLVTILAGVDSQPHELARFAFCYDHVLYRAVVSVLAHVSDAEKCNPPLAKVAIALYQKLDVVHRRDPPPPFIRVEVEEDLKAQVDVYRLLGGVLPLFFLRRACTWPACGKQPHTRTGSTAFAKCASCRAVQYCSRDCQRADWREEHREICDILKEVFTILPKAEIPDLPRHEIAQVCRDHALPPDRARRLATWILGYSSEETPLRTQGLSITSSM</sequence>
<keyword evidence="1" id="KW-0479">Metal-binding</keyword>
<evidence type="ECO:0000256" key="4">
    <source>
        <dbReference type="PROSITE-ProRule" id="PRU00134"/>
    </source>
</evidence>
<dbReference type="SUPFAM" id="SSF144232">
    <property type="entry name" value="HIT/MYND zinc finger-like"/>
    <property type="match status" value="1"/>
</dbReference>
<evidence type="ECO:0000313" key="6">
    <source>
        <dbReference type="EMBL" id="KZV98315.1"/>
    </source>
</evidence>
<gene>
    <name evidence="6" type="ORF">EXIGLDRAFT_832250</name>
</gene>
<feature type="domain" description="MYND-type" evidence="5">
    <location>
        <begin position="369"/>
        <end position="411"/>
    </location>
</feature>
<dbReference type="Pfam" id="PF01753">
    <property type="entry name" value="zf-MYND"/>
    <property type="match status" value="1"/>
</dbReference>
<dbReference type="Proteomes" id="UP000077266">
    <property type="component" value="Unassembled WGS sequence"/>
</dbReference>
<proteinExistence type="predicted"/>
<keyword evidence="7" id="KW-1185">Reference proteome</keyword>
<organism evidence="6 7">
    <name type="scientific">Exidia glandulosa HHB12029</name>
    <dbReference type="NCBI Taxonomy" id="1314781"/>
    <lineage>
        <taxon>Eukaryota</taxon>
        <taxon>Fungi</taxon>
        <taxon>Dikarya</taxon>
        <taxon>Basidiomycota</taxon>
        <taxon>Agaricomycotina</taxon>
        <taxon>Agaricomycetes</taxon>
        <taxon>Auriculariales</taxon>
        <taxon>Exidiaceae</taxon>
        <taxon>Exidia</taxon>
    </lineage>
</organism>
<keyword evidence="2 4" id="KW-0863">Zinc-finger</keyword>
<reference evidence="6 7" key="1">
    <citation type="journal article" date="2016" name="Mol. Biol. Evol.">
        <title>Comparative Genomics of Early-Diverging Mushroom-Forming Fungi Provides Insights into the Origins of Lignocellulose Decay Capabilities.</title>
        <authorList>
            <person name="Nagy L.G."/>
            <person name="Riley R."/>
            <person name="Tritt A."/>
            <person name="Adam C."/>
            <person name="Daum C."/>
            <person name="Floudas D."/>
            <person name="Sun H."/>
            <person name="Yadav J.S."/>
            <person name="Pangilinan J."/>
            <person name="Larsson K.H."/>
            <person name="Matsuura K."/>
            <person name="Barry K."/>
            <person name="Labutti K."/>
            <person name="Kuo R."/>
            <person name="Ohm R.A."/>
            <person name="Bhattacharya S.S."/>
            <person name="Shirouzu T."/>
            <person name="Yoshinaga Y."/>
            <person name="Martin F.M."/>
            <person name="Grigoriev I.V."/>
            <person name="Hibbett D.S."/>
        </authorList>
    </citation>
    <scope>NUCLEOTIDE SEQUENCE [LARGE SCALE GENOMIC DNA]</scope>
    <source>
        <strain evidence="6 7">HHB12029</strain>
    </source>
</reference>
<dbReference type="Gene3D" id="6.10.140.2220">
    <property type="match status" value="1"/>
</dbReference>
<name>A0A165LTX0_EXIGL</name>
<dbReference type="PROSITE" id="PS50865">
    <property type="entry name" value="ZF_MYND_2"/>
    <property type="match status" value="1"/>
</dbReference>
<dbReference type="InterPro" id="IPR002893">
    <property type="entry name" value="Znf_MYND"/>
</dbReference>
<dbReference type="EMBL" id="KV425920">
    <property type="protein sequence ID" value="KZV98315.1"/>
    <property type="molecule type" value="Genomic_DNA"/>
</dbReference>
<evidence type="ECO:0000256" key="3">
    <source>
        <dbReference type="ARBA" id="ARBA00022833"/>
    </source>
</evidence>
<evidence type="ECO:0000256" key="2">
    <source>
        <dbReference type="ARBA" id="ARBA00022771"/>
    </source>
</evidence>
<dbReference type="InParanoid" id="A0A165LTX0"/>